<dbReference type="PANTHER" id="PTHR11439:SF486">
    <property type="entry name" value="RLK (RECEPTOR-LIKE KINASE) PROTEIN, PUTATIVE-RELATED"/>
    <property type="match status" value="1"/>
</dbReference>
<dbReference type="AlphaFoldDB" id="A0AAW1KUD7"/>
<protein>
    <submittedName>
        <fullName evidence="1">Uncharacterized protein</fullName>
    </submittedName>
</protein>
<name>A0AAW1KUD7_SAPOF</name>
<comment type="caution">
    <text evidence="1">The sequence shown here is derived from an EMBL/GenBank/DDBJ whole genome shotgun (WGS) entry which is preliminary data.</text>
</comment>
<dbReference type="Gene3D" id="3.30.420.10">
    <property type="entry name" value="Ribonuclease H-like superfamily/Ribonuclease H"/>
    <property type="match status" value="1"/>
</dbReference>
<organism evidence="1 2">
    <name type="scientific">Saponaria officinalis</name>
    <name type="common">Common soapwort</name>
    <name type="synonym">Lychnis saponaria</name>
    <dbReference type="NCBI Taxonomy" id="3572"/>
    <lineage>
        <taxon>Eukaryota</taxon>
        <taxon>Viridiplantae</taxon>
        <taxon>Streptophyta</taxon>
        <taxon>Embryophyta</taxon>
        <taxon>Tracheophyta</taxon>
        <taxon>Spermatophyta</taxon>
        <taxon>Magnoliopsida</taxon>
        <taxon>eudicotyledons</taxon>
        <taxon>Gunneridae</taxon>
        <taxon>Pentapetalae</taxon>
        <taxon>Caryophyllales</taxon>
        <taxon>Caryophyllaceae</taxon>
        <taxon>Caryophylleae</taxon>
        <taxon>Saponaria</taxon>
    </lineage>
</organism>
<dbReference type="PANTHER" id="PTHR11439">
    <property type="entry name" value="GAG-POL-RELATED RETROTRANSPOSON"/>
    <property type="match status" value="1"/>
</dbReference>
<dbReference type="InterPro" id="IPR036397">
    <property type="entry name" value="RNaseH_sf"/>
</dbReference>
<dbReference type="EMBL" id="JBDFQZ010000005">
    <property type="protein sequence ID" value="KAK9724520.1"/>
    <property type="molecule type" value="Genomic_DNA"/>
</dbReference>
<sequence>MHSSGYLSDPHKAKSQTGYVFTYGGTSISWKSTKQTLTATSSNHVELIALYEAAREYVWLRSMTHYIQKECDINTTDQPTIIYEDNTACIAQVKEGYIKGDKTKHIALKFFFTHDLQKQGTINIQQVRSSENLADLFTKSLPSKQFQELVRKIGMRRL</sequence>
<dbReference type="GO" id="GO:0003676">
    <property type="term" value="F:nucleic acid binding"/>
    <property type="evidence" value="ECO:0007669"/>
    <property type="project" value="InterPro"/>
</dbReference>
<proteinExistence type="predicted"/>
<keyword evidence="2" id="KW-1185">Reference proteome</keyword>
<gene>
    <name evidence="1" type="ORF">RND81_05G079100</name>
</gene>
<evidence type="ECO:0000313" key="1">
    <source>
        <dbReference type="EMBL" id="KAK9724520.1"/>
    </source>
</evidence>
<evidence type="ECO:0000313" key="2">
    <source>
        <dbReference type="Proteomes" id="UP001443914"/>
    </source>
</evidence>
<dbReference type="CDD" id="cd09272">
    <property type="entry name" value="RNase_HI_RT_Ty1"/>
    <property type="match status" value="1"/>
</dbReference>
<accession>A0AAW1KUD7</accession>
<reference evidence="1" key="1">
    <citation type="submission" date="2024-03" db="EMBL/GenBank/DDBJ databases">
        <title>WGS assembly of Saponaria officinalis var. Norfolk2.</title>
        <authorList>
            <person name="Jenkins J."/>
            <person name="Shu S."/>
            <person name="Grimwood J."/>
            <person name="Barry K."/>
            <person name="Goodstein D."/>
            <person name="Schmutz J."/>
            <person name="Leebens-Mack J."/>
            <person name="Osbourn A."/>
        </authorList>
    </citation>
    <scope>NUCLEOTIDE SEQUENCE [LARGE SCALE GENOMIC DNA]</scope>
    <source>
        <strain evidence="1">JIC</strain>
    </source>
</reference>
<dbReference type="Proteomes" id="UP001443914">
    <property type="component" value="Unassembled WGS sequence"/>
</dbReference>